<evidence type="ECO:0000313" key="6">
    <source>
        <dbReference type="EMBL" id="MFE8695023.1"/>
    </source>
</evidence>
<feature type="domain" description="UDP-glucose/GDP-mannose dehydrogenase C-terminal" evidence="5">
    <location>
        <begin position="334"/>
        <end position="435"/>
    </location>
</feature>
<accession>A0ABW6JT34</accession>
<dbReference type="SUPFAM" id="SSF48179">
    <property type="entry name" value="6-phosphogluconate dehydrogenase C-terminal domain-like"/>
    <property type="match status" value="1"/>
</dbReference>
<dbReference type="InterPro" id="IPR014026">
    <property type="entry name" value="UDP-Glc/GDP-Man_DH_dimer"/>
</dbReference>
<dbReference type="PIRSF" id="PIRSF500136">
    <property type="entry name" value="UDP_ManNAc_DH"/>
    <property type="match status" value="1"/>
</dbReference>
<evidence type="ECO:0000256" key="2">
    <source>
        <dbReference type="ARBA" id="ARBA00023002"/>
    </source>
</evidence>
<dbReference type="NCBIfam" id="TIGR03026">
    <property type="entry name" value="NDP-sugDHase"/>
    <property type="match status" value="1"/>
</dbReference>
<proteinExistence type="inferred from homology"/>
<dbReference type="InterPro" id="IPR014027">
    <property type="entry name" value="UDP-Glc/GDP-Man_DH_C"/>
</dbReference>
<organism evidence="6 7">
    <name type="scientific">Cytobacillus mangrovibacter</name>
    <dbReference type="NCBI Taxonomy" id="3299024"/>
    <lineage>
        <taxon>Bacteria</taxon>
        <taxon>Bacillati</taxon>
        <taxon>Bacillota</taxon>
        <taxon>Bacilli</taxon>
        <taxon>Bacillales</taxon>
        <taxon>Bacillaceae</taxon>
        <taxon>Cytobacillus</taxon>
    </lineage>
</organism>
<dbReference type="InterPro" id="IPR028359">
    <property type="entry name" value="UDP_ManNAc/GlcNAc_DH"/>
</dbReference>
<protein>
    <submittedName>
        <fullName evidence="6">Nucleotide sugar dehydrogenase</fullName>
    </submittedName>
</protein>
<keyword evidence="7" id="KW-1185">Reference proteome</keyword>
<evidence type="ECO:0000256" key="3">
    <source>
        <dbReference type="ARBA" id="ARBA00023027"/>
    </source>
</evidence>
<dbReference type="InterPro" id="IPR036291">
    <property type="entry name" value="NAD(P)-bd_dom_sf"/>
</dbReference>
<dbReference type="InterPro" id="IPR008927">
    <property type="entry name" value="6-PGluconate_DH-like_C_sf"/>
</dbReference>
<comment type="similarity">
    <text evidence="1 4">Belongs to the UDP-glucose/GDP-mannose dehydrogenase family.</text>
</comment>
<keyword evidence="3" id="KW-0520">NAD</keyword>
<dbReference type="PIRSF" id="PIRSF000124">
    <property type="entry name" value="UDPglc_GDPman_dh"/>
    <property type="match status" value="1"/>
</dbReference>
<evidence type="ECO:0000256" key="4">
    <source>
        <dbReference type="PIRNR" id="PIRNR000124"/>
    </source>
</evidence>
<name>A0ABW6JT34_9BACI</name>
<dbReference type="SMART" id="SM00984">
    <property type="entry name" value="UDPG_MGDP_dh_C"/>
    <property type="match status" value="1"/>
</dbReference>
<dbReference type="InterPro" id="IPR017476">
    <property type="entry name" value="UDP-Glc/GDP-Man"/>
</dbReference>
<dbReference type="Pfam" id="PF03720">
    <property type="entry name" value="UDPG_MGDP_dh_C"/>
    <property type="match status" value="1"/>
</dbReference>
<evidence type="ECO:0000259" key="5">
    <source>
        <dbReference type="SMART" id="SM00984"/>
    </source>
</evidence>
<gene>
    <name evidence="6" type="ORF">ACFYKT_01475</name>
</gene>
<dbReference type="PANTHER" id="PTHR43491">
    <property type="entry name" value="UDP-N-ACETYL-D-MANNOSAMINE DEHYDROGENASE"/>
    <property type="match status" value="1"/>
</dbReference>
<evidence type="ECO:0000256" key="1">
    <source>
        <dbReference type="ARBA" id="ARBA00006601"/>
    </source>
</evidence>
<evidence type="ECO:0000313" key="7">
    <source>
        <dbReference type="Proteomes" id="UP001601058"/>
    </source>
</evidence>
<dbReference type="Gene3D" id="3.40.50.720">
    <property type="entry name" value="NAD(P)-binding Rossmann-like Domain"/>
    <property type="match status" value="2"/>
</dbReference>
<dbReference type="SUPFAM" id="SSF52413">
    <property type="entry name" value="UDP-glucose/GDP-mannose dehydrogenase C-terminal domain"/>
    <property type="match status" value="1"/>
</dbReference>
<dbReference type="SUPFAM" id="SSF51735">
    <property type="entry name" value="NAD(P)-binding Rossmann-fold domains"/>
    <property type="match status" value="1"/>
</dbReference>
<dbReference type="Pfam" id="PF03721">
    <property type="entry name" value="UDPG_MGDP_dh_N"/>
    <property type="match status" value="1"/>
</dbReference>
<keyword evidence="2" id="KW-0560">Oxidoreductase</keyword>
<dbReference type="EMBL" id="JBIACJ010000001">
    <property type="protein sequence ID" value="MFE8695023.1"/>
    <property type="molecule type" value="Genomic_DNA"/>
</dbReference>
<dbReference type="PANTHER" id="PTHR43491:SF2">
    <property type="entry name" value="UDP-N-ACETYL-D-MANNOSAMINE DEHYDROGENASE"/>
    <property type="match status" value="1"/>
</dbReference>
<dbReference type="InterPro" id="IPR036220">
    <property type="entry name" value="UDP-Glc/GDP-Man_DH_C_sf"/>
</dbReference>
<dbReference type="Pfam" id="PF00984">
    <property type="entry name" value="UDPG_MGDP_dh"/>
    <property type="match status" value="1"/>
</dbReference>
<dbReference type="RefSeq" id="WP_389214409.1">
    <property type="nucleotide sequence ID" value="NZ_JBIACJ010000001.1"/>
</dbReference>
<comment type="caution">
    <text evidence="6">The sequence shown here is derived from an EMBL/GenBank/DDBJ whole genome shotgun (WGS) entry which is preliminary data.</text>
</comment>
<reference evidence="6 7" key="1">
    <citation type="submission" date="2024-08" db="EMBL/GenBank/DDBJ databases">
        <title>Two novel Cytobacillus novel species.</title>
        <authorList>
            <person name="Liu G."/>
        </authorList>
    </citation>
    <scope>NUCLEOTIDE SEQUENCE [LARGE SCALE GENOMIC DNA]</scope>
    <source>
        <strain evidence="6 7">FJAT-53684</strain>
    </source>
</reference>
<sequence length="447" mass="50129">MERKKDTSDFNPQKQLIDTPIEETVIGVIGLGYVGLPVAVAFAEKYRVIGFDVNKKRISSLENNIDETGEIPSNVLQNVQIEFTSKEIKLKECNFFIVAVPTPITSSNMPDLTSLEHASRTIGRNLSKGSIIVYESTVYPGATEEICIPLLEAHSQLKSGKEFHVGYSPERINPGDKEHFFKSINKIVSAQDKDSLKKIQEIYQNVIDADIYLAPSIKVAEAAKVVENTQRDVNIAFMNELAIIFEQMNIDTYEVIKAAGTKWNFLPFSPGLVGGHCIGVDPYYLIHKSKTFGYNPELLSTARKINDYMPEYIAHSLLKLVITNKFDLANVNISILGISFKENIPDIRNSKALELVQILQEYGLNPQICDPYVNNTDLAEALGIHLTPINSLEKADIVILAVAHKEFRDMSEKEYNHLLKNQSGVIMDLKNILSSKKISKDVQIWKL</sequence>
<dbReference type="InterPro" id="IPR001732">
    <property type="entry name" value="UDP-Glc/GDP-Man_DH_N"/>
</dbReference>
<dbReference type="Proteomes" id="UP001601058">
    <property type="component" value="Unassembled WGS sequence"/>
</dbReference>